<dbReference type="RefSeq" id="WP_119736988.1">
    <property type="nucleotide sequence ID" value="NZ_QYUN01000002.1"/>
</dbReference>
<proteinExistence type="predicted"/>
<keyword evidence="4" id="KW-1185">Reference proteome</keyword>
<dbReference type="Proteomes" id="UP000285190">
    <property type="component" value="Unassembled WGS sequence"/>
</dbReference>
<comment type="caution">
    <text evidence="3">The sequence shown here is derived from an EMBL/GenBank/DDBJ whole genome shotgun (WGS) entry which is preliminary data.</text>
</comment>
<dbReference type="InterPro" id="IPR027417">
    <property type="entry name" value="P-loop_NTPase"/>
</dbReference>
<evidence type="ECO:0000313" key="3">
    <source>
        <dbReference type="EMBL" id="RJG05360.1"/>
    </source>
</evidence>
<evidence type="ECO:0000313" key="4">
    <source>
        <dbReference type="Proteomes" id="UP000285190"/>
    </source>
</evidence>
<feature type="domain" description="Rad50/SbcC-type AAA" evidence="2">
    <location>
        <begin position="11"/>
        <end position="242"/>
    </location>
</feature>
<dbReference type="SUPFAM" id="SSF52540">
    <property type="entry name" value="P-loop containing nucleoside triphosphate hydrolases"/>
    <property type="match status" value="1"/>
</dbReference>
<evidence type="ECO:0000256" key="1">
    <source>
        <dbReference type="SAM" id="Coils"/>
    </source>
</evidence>
<feature type="coiled-coil region" evidence="1">
    <location>
        <begin position="381"/>
        <end position="492"/>
    </location>
</feature>
<accession>A0A418WYN9</accession>
<dbReference type="Pfam" id="PF13476">
    <property type="entry name" value="AAA_23"/>
    <property type="match status" value="1"/>
</dbReference>
<feature type="coiled-coil region" evidence="1">
    <location>
        <begin position="240"/>
        <end position="309"/>
    </location>
</feature>
<name>A0A418WYN9_9BURK</name>
<organism evidence="3 4">
    <name type="scientific">Noviherbaspirillum cavernae</name>
    <dbReference type="NCBI Taxonomy" id="2320862"/>
    <lineage>
        <taxon>Bacteria</taxon>
        <taxon>Pseudomonadati</taxon>
        <taxon>Pseudomonadota</taxon>
        <taxon>Betaproteobacteria</taxon>
        <taxon>Burkholderiales</taxon>
        <taxon>Oxalobacteraceae</taxon>
        <taxon>Noviherbaspirillum</taxon>
    </lineage>
</organism>
<sequence>MKILLKSLDLSFRRAQVVIPFERLTYFWGKMGAGKSSIARLIDYCLGGDMESTTALQKEFVSAALRLNVGNAPVAIFRDADSSKVIVSWEKNDERFEVLIPARTSEGEVIPGTGVESLSDLLFHLAGAEPPKVRKSKRDEDTPLIRLSFRDLFWYCYLDQDEMDSDFFNLGRDANPFKRLKSLDAFRYILGFHQEQVASYESQLVELRERRQAILAGTEALKRMLEQSGLSSPIEIEQRIEVLKGELARAQEAAQAARSNKGSHGHATDELQRRGRYLANEIQALESAHSDVKNQIEATERLRNELQMLSVKFRRTSTAREVLAGVAFTSCPRCAQRLPPRELTCCAVCGQEDVDTELEPAKNKILDEDLHARVSEINDALARFKRQEAGIRNRLAEYRSEKAQVDHRLTVAMRQYDSAFLSQVLEYERQVASLQQRIANLENQKLLPSSLDEQYAEADSIAEEEASIRRKLKEARAKAEKDVTNLKRLEELFLDCLLRAKFPGIKDSDHVSIASPNFLPEVHSPEVGELAVTSFSNLGSGGKKCVFKACYALTIHRLAEEIGANIPTLLIIDSPMKNISERENEDVFTSFYEMVYELAATELKGTQLVIIDKEFKAPSELLDLIVLERHMMPESDEFPPLIPYYRGL</sequence>
<dbReference type="GO" id="GO:0006302">
    <property type="term" value="P:double-strand break repair"/>
    <property type="evidence" value="ECO:0007669"/>
    <property type="project" value="InterPro"/>
</dbReference>
<keyword evidence="1" id="KW-0175">Coiled coil</keyword>
<dbReference type="EMBL" id="QYUN01000002">
    <property type="protein sequence ID" value="RJG05360.1"/>
    <property type="molecule type" value="Genomic_DNA"/>
</dbReference>
<dbReference type="OrthoDB" id="103556at2"/>
<dbReference type="GO" id="GO:0016887">
    <property type="term" value="F:ATP hydrolysis activity"/>
    <property type="evidence" value="ECO:0007669"/>
    <property type="project" value="InterPro"/>
</dbReference>
<dbReference type="InterPro" id="IPR038729">
    <property type="entry name" value="Rad50/SbcC_AAA"/>
</dbReference>
<gene>
    <name evidence="3" type="ORF">D3870_04395</name>
</gene>
<evidence type="ECO:0000259" key="2">
    <source>
        <dbReference type="Pfam" id="PF13476"/>
    </source>
</evidence>
<reference evidence="3 4" key="1">
    <citation type="submission" date="2018-09" db="EMBL/GenBank/DDBJ databases">
        <authorList>
            <person name="Zhu H."/>
        </authorList>
    </citation>
    <scope>NUCLEOTIDE SEQUENCE [LARGE SCALE GENOMIC DNA]</scope>
    <source>
        <strain evidence="3 4">K2R10-39</strain>
    </source>
</reference>
<protein>
    <recommendedName>
        <fullName evidence="2">Rad50/SbcC-type AAA domain-containing protein</fullName>
    </recommendedName>
</protein>
<dbReference type="Gene3D" id="3.40.50.300">
    <property type="entry name" value="P-loop containing nucleotide triphosphate hydrolases"/>
    <property type="match status" value="2"/>
</dbReference>
<dbReference type="AlphaFoldDB" id="A0A418WYN9"/>